<evidence type="ECO:0000256" key="1">
    <source>
        <dbReference type="ARBA" id="ARBA00022553"/>
    </source>
</evidence>
<dbReference type="GO" id="GO:0000160">
    <property type="term" value="P:phosphorelay signal transduction system"/>
    <property type="evidence" value="ECO:0007669"/>
    <property type="project" value="InterPro"/>
</dbReference>
<organism evidence="4 5">
    <name type="scientific">Granulosicoccus antarcticus IMCC3135</name>
    <dbReference type="NCBI Taxonomy" id="1192854"/>
    <lineage>
        <taxon>Bacteria</taxon>
        <taxon>Pseudomonadati</taxon>
        <taxon>Pseudomonadota</taxon>
        <taxon>Gammaproteobacteria</taxon>
        <taxon>Chromatiales</taxon>
        <taxon>Granulosicoccaceae</taxon>
        <taxon>Granulosicoccus</taxon>
    </lineage>
</organism>
<keyword evidence="1" id="KW-0597">Phosphoprotein</keyword>
<gene>
    <name evidence="4" type="primary">tdiR</name>
    <name evidence="4" type="ORF">IMCC3135_32630</name>
</gene>
<dbReference type="KEGG" id="gai:IMCC3135_32630"/>
<dbReference type="RefSeq" id="WP_088921332.1">
    <property type="nucleotide sequence ID" value="NZ_CP018632.1"/>
</dbReference>
<evidence type="ECO:0000313" key="5">
    <source>
        <dbReference type="Proteomes" id="UP000250079"/>
    </source>
</evidence>
<evidence type="ECO:0000256" key="2">
    <source>
        <dbReference type="PROSITE-ProRule" id="PRU00169"/>
    </source>
</evidence>
<dbReference type="OrthoDB" id="9802186at2"/>
<name>A0A2Z2P1Y0_9GAMM</name>
<dbReference type="Gene3D" id="3.40.50.2300">
    <property type="match status" value="1"/>
</dbReference>
<feature type="domain" description="Response regulatory" evidence="3">
    <location>
        <begin position="22"/>
        <end position="136"/>
    </location>
</feature>
<accession>A0A2Z2P1Y0</accession>
<dbReference type="PROSITE" id="PS50110">
    <property type="entry name" value="RESPONSE_REGULATORY"/>
    <property type="match status" value="1"/>
</dbReference>
<dbReference type="SMART" id="SM00448">
    <property type="entry name" value="REC"/>
    <property type="match status" value="1"/>
</dbReference>
<dbReference type="InterPro" id="IPR001789">
    <property type="entry name" value="Sig_transdc_resp-reg_receiver"/>
</dbReference>
<dbReference type="InterPro" id="IPR011006">
    <property type="entry name" value="CheY-like_superfamily"/>
</dbReference>
<protein>
    <submittedName>
        <fullName evidence="4">Transcriptional regulatory protein TdiR</fullName>
    </submittedName>
</protein>
<dbReference type="EMBL" id="CP018632">
    <property type="protein sequence ID" value="ASJ76571.1"/>
    <property type="molecule type" value="Genomic_DNA"/>
</dbReference>
<dbReference type="Proteomes" id="UP000250079">
    <property type="component" value="Chromosome"/>
</dbReference>
<dbReference type="InterPro" id="IPR050595">
    <property type="entry name" value="Bact_response_regulator"/>
</dbReference>
<evidence type="ECO:0000313" key="4">
    <source>
        <dbReference type="EMBL" id="ASJ76571.1"/>
    </source>
</evidence>
<comment type="caution">
    <text evidence="2">Lacks conserved residue(s) required for the propagation of feature annotation.</text>
</comment>
<dbReference type="PANTHER" id="PTHR44591">
    <property type="entry name" value="STRESS RESPONSE REGULATOR PROTEIN 1"/>
    <property type="match status" value="1"/>
</dbReference>
<evidence type="ECO:0000259" key="3">
    <source>
        <dbReference type="PROSITE" id="PS50110"/>
    </source>
</evidence>
<proteinExistence type="predicted"/>
<dbReference type="AlphaFoldDB" id="A0A2Z2P1Y0"/>
<dbReference type="Pfam" id="PF00072">
    <property type="entry name" value="Response_reg"/>
    <property type="match status" value="1"/>
</dbReference>
<dbReference type="PANTHER" id="PTHR44591:SF25">
    <property type="entry name" value="CHEMOTAXIS TWO-COMPONENT RESPONSE REGULATOR"/>
    <property type="match status" value="1"/>
</dbReference>
<sequence length="142" mass="15497">MSRQPGEPVARHVSMRESEHFTVYVIDPDPAIRDSVELLLESGTVDVLGFENAKAFLSQYTDKSACCLLVENALPDINGMKLISDIRKSGSAIPIALMTNSTDQGLAPLAAQLGINCIMRKPLRSQPLLDQVEIMRLSAKSD</sequence>
<reference evidence="4 5" key="1">
    <citation type="submission" date="2016-12" db="EMBL/GenBank/DDBJ databases">
        <authorList>
            <person name="Song W.-J."/>
            <person name="Kurnit D.M."/>
        </authorList>
    </citation>
    <scope>NUCLEOTIDE SEQUENCE [LARGE SCALE GENOMIC DNA]</scope>
    <source>
        <strain evidence="4 5">IMCC3135</strain>
    </source>
</reference>
<dbReference type="SUPFAM" id="SSF52172">
    <property type="entry name" value="CheY-like"/>
    <property type="match status" value="1"/>
</dbReference>
<keyword evidence="5" id="KW-1185">Reference proteome</keyword>